<evidence type="ECO:0000259" key="13">
    <source>
        <dbReference type="SMART" id="SM00836"/>
    </source>
</evidence>
<dbReference type="EMBL" id="MWDQ01000025">
    <property type="protein sequence ID" value="OQB74980.1"/>
    <property type="molecule type" value="Genomic_DNA"/>
</dbReference>
<dbReference type="InterPro" id="IPR035684">
    <property type="entry name" value="ArgRS_core"/>
</dbReference>
<sequence>MKNHELKEHLEKILRYAGYEFDRFNVFPSMKKEFGDFSTNLLFKIKDPTQTKTNTEKIIYLLQQDNWIQENFEKIEEKNSFINFFLKENIIYSTIPEILSKKHEYGKSSYGEKKRILVEFVSANPTGPLTIAHGRQAAFGEAISRILSFSGYQVNKEYYLNDCGRQMELLGISLKAHYLQINGIPAEIPEDGYHGDYMKDIAAKLPKGCENKPNSFFEDFAREEILKTIKKDLKNFSVHFDSWFSEKQLRLSGKVEKIIEKLRENGYVYQAEGALWFKSTAFGDDKDRVLVKQDRSYTYLAPDIAYHADKIQRGYDILINLWGPDHAGYVPRIKAAVAACGFSPEKLHVIIVQLTTLFRGKEKISMSTRKGQFITLRQLMDEVGPDATKFFFLFRKADSHLDFDLDLAKKRTEENPVYYIQYAFVRAIHIMMFGKEKGVSEEEIINANFSLLKEEQELEILRKLKNFPLTVEQSARTLEVSKIAHYLLELAGAFHSYYQKFRVIDEDREISSARLALVHCFYIVMHNGLELLGISKPESM</sequence>
<feature type="short sequence motif" description="'HIGH' region" evidence="11">
    <location>
        <begin position="123"/>
        <end position="133"/>
    </location>
</feature>
<evidence type="ECO:0000256" key="5">
    <source>
        <dbReference type="ARBA" id="ARBA00022598"/>
    </source>
</evidence>
<comment type="subcellular location">
    <subcellularLocation>
        <location evidence="1 11">Cytoplasm</location>
    </subcellularLocation>
</comment>
<evidence type="ECO:0000256" key="3">
    <source>
        <dbReference type="ARBA" id="ARBA00011245"/>
    </source>
</evidence>
<evidence type="ECO:0000256" key="12">
    <source>
        <dbReference type="RuleBase" id="RU363038"/>
    </source>
</evidence>
<evidence type="ECO:0000256" key="6">
    <source>
        <dbReference type="ARBA" id="ARBA00022741"/>
    </source>
</evidence>
<evidence type="ECO:0000256" key="8">
    <source>
        <dbReference type="ARBA" id="ARBA00022917"/>
    </source>
</evidence>
<proteinExistence type="inferred from homology"/>
<dbReference type="InterPro" id="IPR005148">
    <property type="entry name" value="Arg-tRNA-synth_N"/>
</dbReference>
<dbReference type="FunFam" id="1.10.730.10:FF:000008">
    <property type="entry name" value="Arginine--tRNA ligase"/>
    <property type="match status" value="1"/>
</dbReference>
<evidence type="ECO:0000256" key="1">
    <source>
        <dbReference type="ARBA" id="ARBA00004496"/>
    </source>
</evidence>
<keyword evidence="4 11" id="KW-0963">Cytoplasm</keyword>
<comment type="subunit">
    <text evidence="3 11">Monomer.</text>
</comment>
<evidence type="ECO:0000256" key="9">
    <source>
        <dbReference type="ARBA" id="ARBA00023146"/>
    </source>
</evidence>
<reference evidence="14" key="1">
    <citation type="submission" date="2017-02" db="EMBL/GenBank/DDBJ databases">
        <title>Delving into the versatile metabolic prowess of the omnipresent phylum Bacteroidetes.</title>
        <authorList>
            <person name="Nobu M.K."/>
            <person name="Mei R."/>
            <person name="Narihiro T."/>
            <person name="Kuroda K."/>
            <person name="Liu W.-T."/>
        </authorList>
    </citation>
    <scope>NUCLEOTIDE SEQUENCE</scope>
    <source>
        <strain evidence="14">ADurb.Bin131</strain>
    </source>
</reference>
<dbReference type="InterPro" id="IPR008909">
    <property type="entry name" value="DALR_anticod-bd"/>
</dbReference>
<name>A0A1V6CDM6_UNCT6</name>
<dbReference type="InterPro" id="IPR001278">
    <property type="entry name" value="Arg-tRNA-ligase"/>
</dbReference>
<dbReference type="InterPro" id="IPR036695">
    <property type="entry name" value="Arg-tRNA-synth_N_sf"/>
</dbReference>
<dbReference type="SMART" id="SM00836">
    <property type="entry name" value="DALR_1"/>
    <property type="match status" value="1"/>
</dbReference>
<dbReference type="EC" id="6.1.1.19" evidence="11"/>
<dbReference type="PANTHER" id="PTHR11956:SF5">
    <property type="entry name" value="ARGININE--TRNA LIGASE, CYTOPLASMIC"/>
    <property type="match status" value="1"/>
</dbReference>
<dbReference type="Gene3D" id="1.10.730.10">
    <property type="entry name" value="Isoleucyl-tRNA Synthetase, Domain 1"/>
    <property type="match status" value="1"/>
</dbReference>
<dbReference type="Pfam" id="PF03485">
    <property type="entry name" value="Arg_tRNA_synt_N"/>
    <property type="match status" value="1"/>
</dbReference>
<dbReference type="GO" id="GO:0005524">
    <property type="term" value="F:ATP binding"/>
    <property type="evidence" value="ECO:0007669"/>
    <property type="project" value="UniProtKB-UniRule"/>
</dbReference>
<dbReference type="GO" id="GO:0006420">
    <property type="term" value="P:arginyl-tRNA aminoacylation"/>
    <property type="evidence" value="ECO:0007669"/>
    <property type="project" value="UniProtKB-UniRule"/>
</dbReference>
<dbReference type="InterPro" id="IPR014729">
    <property type="entry name" value="Rossmann-like_a/b/a_fold"/>
</dbReference>
<dbReference type="GO" id="GO:0004814">
    <property type="term" value="F:arginine-tRNA ligase activity"/>
    <property type="evidence" value="ECO:0007669"/>
    <property type="project" value="UniProtKB-UniRule"/>
</dbReference>
<evidence type="ECO:0000313" key="14">
    <source>
        <dbReference type="EMBL" id="OQB74980.1"/>
    </source>
</evidence>
<keyword evidence="8 11" id="KW-0648">Protein biosynthesis</keyword>
<dbReference type="CDD" id="cd00671">
    <property type="entry name" value="ArgRS_core"/>
    <property type="match status" value="1"/>
</dbReference>
<keyword evidence="5 11" id="KW-0436">Ligase</keyword>
<dbReference type="SUPFAM" id="SSF47323">
    <property type="entry name" value="Anticodon-binding domain of a subclass of class I aminoacyl-tRNA synthetases"/>
    <property type="match status" value="1"/>
</dbReference>
<evidence type="ECO:0000256" key="10">
    <source>
        <dbReference type="ARBA" id="ARBA00049339"/>
    </source>
</evidence>
<evidence type="ECO:0000256" key="11">
    <source>
        <dbReference type="HAMAP-Rule" id="MF_00123"/>
    </source>
</evidence>
<dbReference type="Pfam" id="PF05746">
    <property type="entry name" value="DALR_1"/>
    <property type="match status" value="1"/>
</dbReference>
<dbReference type="GO" id="GO:0005737">
    <property type="term" value="C:cytoplasm"/>
    <property type="evidence" value="ECO:0007669"/>
    <property type="project" value="UniProtKB-SubCell"/>
</dbReference>
<dbReference type="PRINTS" id="PR01038">
    <property type="entry name" value="TRNASYNTHARG"/>
</dbReference>
<comment type="caution">
    <text evidence="14">The sequence shown here is derived from an EMBL/GenBank/DDBJ whole genome shotgun (WGS) entry which is preliminary data.</text>
</comment>
<dbReference type="FunFam" id="3.40.50.620:FF:000062">
    <property type="entry name" value="Arginine--tRNA ligase"/>
    <property type="match status" value="1"/>
</dbReference>
<evidence type="ECO:0000256" key="7">
    <source>
        <dbReference type="ARBA" id="ARBA00022840"/>
    </source>
</evidence>
<keyword evidence="7 11" id="KW-0067">ATP-binding</keyword>
<keyword evidence="6 11" id="KW-0547">Nucleotide-binding</keyword>
<dbReference type="InterPro" id="IPR009080">
    <property type="entry name" value="tRNAsynth_Ia_anticodon-bd"/>
</dbReference>
<dbReference type="SUPFAM" id="SSF52374">
    <property type="entry name" value="Nucleotidylyl transferase"/>
    <property type="match status" value="1"/>
</dbReference>
<evidence type="ECO:0000256" key="2">
    <source>
        <dbReference type="ARBA" id="ARBA00005594"/>
    </source>
</evidence>
<dbReference type="SUPFAM" id="SSF55190">
    <property type="entry name" value="Arginyl-tRNA synthetase (ArgRS), N-terminal 'additional' domain"/>
    <property type="match status" value="1"/>
</dbReference>
<dbReference type="AlphaFoldDB" id="A0A1V6CDM6"/>
<dbReference type="Pfam" id="PF00750">
    <property type="entry name" value="tRNA-synt_1d"/>
    <property type="match status" value="1"/>
</dbReference>
<gene>
    <name evidence="11 14" type="primary">argS</name>
    <name evidence="14" type="ORF">BWX89_00212</name>
</gene>
<dbReference type="Gene3D" id="3.30.1360.70">
    <property type="entry name" value="Arginyl tRNA synthetase N-terminal domain"/>
    <property type="match status" value="1"/>
</dbReference>
<dbReference type="Gene3D" id="3.40.50.620">
    <property type="entry name" value="HUPs"/>
    <property type="match status" value="1"/>
</dbReference>
<feature type="domain" description="DALR anticodon binding" evidence="13">
    <location>
        <begin position="420"/>
        <end position="540"/>
    </location>
</feature>
<keyword evidence="9 11" id="KW-0030">Aminoacyl-tRNA synthetase</keyword>
<comment type="similarity">
    <text evidence="2 11 12">Belongs to the class-I aminoacyl-tRNA synthetase family.</text>
</comment>
<dbReference type="Proteomes" id="UP000485562">
    <property type="component" value="Unassembled WGS sequence"/>
</dbReference>
<dbReference type="NCBIfam" id="TIGR00456">
    <property type="entry name" value="argS"/>
    <property type="match status" value="1"/>
</dbReference>
<organism evidence="14">
    <name type="scientific">candidate division TA06 bacterium ADurb.Bin131</name>
    <dbReference type="NCBI Taxonomy" id="1852827"/>
    <lineage>
        <taxon>Bacteria</taxon>
        <taxon>Bacteria division TA06</taxon>
    </lineage>
</organism>
<dbReference type="HAMAP" id="MF_00123">
    <property type="entry name" value="Arg_tRNA_synth"/>
    <property type="match status" value="1"/>
</dbReference>
<evidence type="ECO:0000256" key="4">
    <source>
        <dbReference type="ARBA" id="ARBA00022490"/>
    </source>
</evidence>
<accession>A0A1V6CDM6</accession>
<protein>
    <recommendedName>
        <fullName evidence="11">Arginine--tRNA ligase</fullName>
        <ecNumber evidence="11">6.1.1.19</ecNumber>
    </recommendedName>
    <alternativeName>
        <fullName evidence="11">Arginyl-tRNA synthetase</fullName>
        <shortName evidence="11">ArgRS</shortName>
    </alternativeName>
</protein>
<comment type="catalytic activity">
    <reaction evidence="10 11">
        <text>tRNA(Arg) + L-arginine + ATP = L-arginyl-tRNA(Arg) + AMP + diphosphate</text>
        <dbReference type="Rhea" id="RHEA:20301"/>
        <dbReference type="Rhea" id="RHEA-COMP:9658"/>
        <dbReference type="Rhea" id="RHEA-COMP:9673"/>
        <dbReference type="ChEBI" id="CHEBI:30616"/>
        <dbReference type="ChEBI" id="CHEBI:32682"/>
        <dbReference type="ChEBI" id="CHEBI:33019"/>
        <dbReference type="ChEBI" id="CHEBI:78442"/>
        <dbReference type="ChEBI" id="CHEBI:78513"/>
        <dbReference type="ChEBI" id="CHEBI:456215"/>
        <dbReference type="EC" id="6.1.1.19"/>
    </reaction>
</comment>
<dbReference type="PANTHER" id="PTHR11956">
    <property type="entry name" value="ARGINYL-TRNA SYNTHETASE"/>
    <property type="match status" value="1"/>
</dbReference>